<dbReference type="InterPro" id="IPR036388">
    <property type="entry name" value="WH-like_DNA-bd_sf"/>
</dbReference>
<reference evidence="2" key="1">
    <citation type="submission" date="2017-09" db="EMBL/GenBank/DDBJ databases">
        <authorList>
            <person name="Shetty A S."/>
        </authorList>
    </citation>
    <scope>NUCLEOTIDE SEQUENCE [LARGE SCALE GENOMIC DNA]</scope>
</reference>
<dbReference type="RefSeq" id="WP_096240887.1">
    <property type="nucleotide sequence ID" value="NZ_LT907978.1"/>
</dbReference>
<gene>
    <name evidence="1" type="ORF">EHLA_2327</name>
</gene>
<sequence length="253" mass="29195">MEVNGKKRILKIFARLQNGEGINKEEMAQEYKVSTRSIQRDLSEIDGVVSDPYFAGSGKTSVKYDRNSRKYYMLQENGELLLPEEALAVCKILLGSKVLSKKQIKNIVDKLMKKDSGRAQVVGAGEIRNELEYYRENSEKVELSKIWELERSIEGQKYIDIVLQTDNNEYQKVKIAPKGIVFLEQEFYLAASKGEDDKYLEIYRICDIKEVINLEEKFSVVYAKRFQVGKFREEWEKKMKGSLEGSSLLVECA</sequence>
<organism evidence="1 2">
    <name type="scientific">Anaerobutyricum hallii</name>
    <dbReference type="NCBI Taxonomy" id="39488"/>
    <lineage>
        <taxon>Bacteria</taxon>
        <taxon>Bacillati</taxon>
        <taxon>Bacillota</taxon>
        <taxon>Clostridia</taxon>
        <taxon>Lachnospirales</taxon>
        <taxon>Lachnospiraceae</taxon>
        <taxon>Anaerobutyricum</taxon>
    </lineage>
</organism>
<accession>A0A285PUS1</accession>
<dbReference type="EMBL" id="LT907978">
    <property type="protein sequence ID" value="SOB72952.1"/>
    <property type="molecule type" value="Genomic_DNA"/>
</dbReference>
<protein>
    <submittedName>
        <fullName evidence="1">HTH domain</fullName>
    </submittedName>
</protein>
<dbReference type="Proteomes" id="UP000217549">
    <property type="component" value="Chromosome I"/>
</dbReference>
<name>A0A285PUS1_9FIRM</name>
<dbReference type="PROSITE" id="PS52050">
    <property type="entry name" value="WYL"/>
    <property type="match status" value="1"/>
</dbReference>
<evidence type="ECO:0000313" key="1">
    <source>
        <dbReference type="EMBL" id="SOB72952.1"/>
    </source>
</evidence>
<dbReference type="Gene3D" id="1.10.10.10">
    <property type="entry name" value="Winged helix-like DNA-binding domain superfamily/Winged helix DNA-binding domain"/>
    <property type="match status" value="1"/>
</dbReference>
<evidence type="ECO:0000313" key="2">
    <source>
        <dbReference type="Proteomes" id="UP000217549"/>
    </source>
</evidence>
<dbReference type="KEGG" id="ehl:EHLA_2327"/>
<proteinExistence type="predicted"/>
<dbReference type="AlphaFoldDB" id="A0A285PUS1"/>
<keyword evidence="2" id="KW-1185">Reference proteome</keyword>